<feature type="region of interest" description="Disordered" evidence="1">
    <location>
        <begin position="84"/>
        <end position="200"/>
    </location>
</feature>
<organism evidence="2 3">
    <name type="scientific">Stentor coeruleus</name>
    <dbReference type="NCBI Taxonomy" id="5963"/>
    <lineage>
        <taxon>Eukaryota</taxon>
        <taxon>Sar</taxon>
        <taxon>Alveolata</taxon>
        <taxon>Ciliophora</taxon>
        <taxon>Postciliodesmatophora</taxon>
        <taxon>Heterotrichea</taxon>
        <taxon>Heterotrichida</taxon>
        <taxon>Stentoridae</taxon>
        <taxon>Stentor</taxon>
    </lineage>
</organism>
<dbReference type="OrthoDB" id="429991at2759"/>
<dbReference type="PANTHER" id="PTHR21580">
    <property type="entry name" value="SHIPPO-1-RELATED"/>
    <property type="match status" value="1"/>
</dbReference>
<sequence>MEVSKLPNQKIYSVNVVSSSKDNPQVSENINHETIETVEMQSLSPLRITKSVSNNLMTSVTENTPGPGSYSVCIDSNSPRYTIGKSSKSEAIKQTPGPGDYENKRLSSGPVHMFSKSTREDVREFTSPGPADYSPDRSEHSYSCFLIGKPKDQPKLNTPGPGSYSIDQPHSSSKYSIGTSPRFQSKELSPGPSDYNTDIKRHTPTCTIGNAKRVLLGEKCALHANEPGPSSYSPTPKIHSASAILIGKPINSVSITPGPAQYFSESLTSYPKSAAYSIGSSKRQNIVRNNFPGPSDYNVKVRSSSQKCVFSKSLRNFNYATESIGPNYNPPSTLSRAGGVISPRFRVRQENSPGPGSYNTSPCSSPNKGFTISKAEKYEKVLITPVSPASYNNNYIRSTSPIITFPKSKRQELFKNDTNAEILYVNRPESSSSTTIRGKPKDPKIDPTPGPGAYSMEFKANSPMYSIGKSKRERRTENSPGPGDYTPKSLSKSFSCKFNKSERTSLFTPNKNNFAVDLTPRKSMQGVSNGESPPKLRNNNYKKIRSDMKLKT</sequence>
<proteinExistence type="predicted"/>
<dbReference type="Pfam" id="PF07004">
    <property type="entry name" value="SHIPPO-rpt"/>
    <property type="match status" value="6"/>
</dbReference>
<dbReference type="PANTHER" id="PTHR21580:SF28">
    <property type="entry name" value="BOREALIN N-TERMINAL DOMAIN-CONTAINING PROTEIN-RELATED"/>
    <property type="match status" value="1"/>
</dbReference>
<dbReference type="Proteomes" id="UP000187209">
    <property type="component" value="Unassembled WGS sequence"/>
</dbReference>
<evidence type="ECO:0000313" key="3">
    <source>
        <dbReference type="Proteomes" id="UP000187209"/>
    </source>
</evidence>
<comment type="caution">
    <text evidence="2">The sequence shown here is derived from an EMBL/GenBank/DDBJ whole genome shotgun (WGS) entry which is preliminary data.</text>
</comment>
<dbReference type="AlphaFoldDB" id="A0A1R2B576"/>
<feature type="compositionally biased region" description="Polar residues" evidence="1">
    <location>
        <begin position="165"/>
        <end position="187"/>
    </location>
</feature>
<keyword evidence="3" id="KW-1185">Reference proteome</keyword>
<dbReference type="InterPro" id="IPR010736">
    <property type="entry name" value="SHIPPO-rpt"/>
</dbReference>
<feature type="compositionally biased region" description="Polar residues" evidence="1">
    <location>
        <begin position="525"/>
        <end position="541"/>
    </location>
</feature>
<accession>A0A1R2B576</accession>
<gene>
    <name evidence="2" type="ORF">SteCoe_29925</name>
</gene>
<feature type="region of interest" description="Disordered" evidence="1">
    <location>
        <begin position="428"/>
        <end position="492"/>
    </location>
</feature>
<dbReference type="EMBL" id="MPUH01000957">
    <property type="protein sequence ID" value="OMJ71780.1"/>
    <property type="molecule type" value="Genomic_DNA"/>
</dbReference>
<name>A0A1R2B576_9CILI</name>
<dbReference type="InterPro" id="IPR051291">
    <property type="entry name" value="CIMAP"/>
</dbReference>
<reference evidence="2 3" key="1">
    <citation type="submission" date="2016-11" db="EMBL/GenBank/DDBJ databases">
        <title>The macronuclear genome of Stentor coeruleus: a giant cell with tiny introns.</title>
        <authorList>
            <person name="Slabodnick M."/>
            <person name="Ruby J.G."/>
            <person name="Reiff S.B."/>
            <person name="Swart E.C."/>
            <person name="Gosai S."/>
            <person name="Prabakaran S."/>
            <person name="Witkowska E."/>
            <person name="Larue G.E."/>
            <person name="Fisher S."/>
            <person name="Freeman R.M."/>
            <person name="Gunawardena J."/>
            <person name="Chu W."/>
            <person name="Stover N.A."/>
            <person name="Gregory B.D."/>
            <person name="Nowacki M."/>
            <person name="Derisi J."/>
            <person name="Roy S.W."/>
            <person name="Marshall W.F."/>
            <person name="Sood P."/>
        </authorList>
    </citation>
    <scope>NUCLEOTIDE SEQUENCE [LARGE SCALE GENOMIC DNA]</scope>
    <source>
        <strain evidence="2">WM001</strain>
    </source>
</reference>
<protein>
    <submittedName>
        <fullName evidence="2">Uncharacterized protein</fullName>
    </submittedName>
</protein>
<feature type="region of interest" description="Disordered" evidence="1">
    <location>
        <begin position="505"/>
        <end position="552"/>
    </location>
</feature>
<evidence type="ECO:0000313" key="2">
    <source>
        <dbReference type="EMBL" id="OMJ71780.1"/>
    </source>
</evidence>
<evidence type="ECO:0000256" key="1">
    <source>
        <dbReference type="SAM" id="MobiDB-lite"/>
    </source>
</evidence>